<dbReference type="AlphaFoldDB" id="A0AA36D4L8"/>
<proteinExistence type="predicted"/>
<organism evidence="2 3">
    <name type="scientific">Mesorhabditis spiculigera</name>
    <dbReference type="NCBI Taxonomy" id="96644"/>
    <lineage>
        <taxon>Eukaryota</taxon>
        <taxon>Metazoa</taxon>
        <taxon>Ecdysozoa</taxon>
        <taxon>Nematoda</taxon>
        <taxon>Chromadorea</taxon>
        <taxon>Rhabditida</taxon>
        <taxon>Rhabditina</taxon>
        <taxon>Rhabditomorpha</taxon>
        <taxon>Rhabditoidea</taxon>
        <taxon>Rhabditidae</taxon>
        <taxon>Mesorhabditinae</taxon>
        <taxon>Mesorhabditis</taxon>
    </lineage>
</organism>
<dbReference type="EMBL" id="CATQJA010002657">
    <property type="protein sequence ID" value="CAJ0579698.1"/>
    <property type="molecule type" value="Genomic_DNA"/>
</dbReference>
<feature type="region of interest" description="Disordered" evidence="1">
    <location>
        <begin position="384"/>
        <end position="417"/>
    </location>
</feature>
<feature type="non-terminal residue" evidence="2">
    <location>
        <position position="460"/>
    </location>
</feature>
<dbReference type="Proteomes" id="UP001177023">
    <property type="component" value="Unassembled WGS sequence"/>
</dbReference>
<feature type="compositionally biased region" description="Acidic residues" evidence="1">
    <location>
        <begin position="392"/>
        <end position="403"/>
    </location>
</feature>
<accession>A0AA36D4L8</accession>
<gene>
    <name evidence="2" type="ORF">MSPICULIGERA_LOCUS17906</name>
</gene>
<name>A0AA36D4L8_9BILA</name>
<protein>
    <submittedName>
        <fullName evidence="2">Uncharacterized protein</fullName>
    </submittedName>
</protein>
<evidence type="ECO:0000313" key="3">
    <source>
        <dbReference type="Proteomes" id="UP001177023"/>
    </source>
</evidence>
<evidence type="ECO:0000256" key="1">
    <source>
        <dbReference type="SAM" id="MobiDB-lite"/>
    </source>
</evidence>
<reference evidence="2" key="1">
    <citation type="submission" date="2023-06" db="EMBL/GenBank/DDBJ databases">
        <authorList>
            <person name="Delattre M."/>
        </authorList>
    </citation>
    <scope>NUCLEOTIDE SEQUENCE</scope>
    <source>
        <strain evidence="2">AF72</strain>
    </source>
</reference>
<keyword evidence="3" id="KW-1185">Reference proteome</keyword>
<evidence type="ECO:0000313" key="2">
    <source>
        <dbReference type="EMBL" id="CAJ0579698.1"/>
    </source>
</evidence>
<sequence>MVLFTNWISNKLYTGLLENNALEELEIDRVSDFIAAYADTGFSTLTYFAIAFTPSFVLCANGAQCLINRRLISISAEVDSAANELLEAFRRRQIASFGFLLPGSSLKLSRKKAVRLIQEFITHLLNESRNLCVDSADETSRLYEESLPPETAKFLEADSDNDPMTTSLESIRDLWAFCRMFRSEYFFLLVRKFRVAPMNAFFSSFKMQRQLGQLQANILGIIGSLNQVPARVEIASNVAKIPDTMTLTNIQLRELIHASESGELDEARLAAALRRICSFLEAKSYAQPQEFDQCETEDLGESLTQDSYAYQPHQSQPVDEVFEAVVRREEPSGRSGFEEVDDTVDRASGQIMLRELREILVDRAKEMRTRENRALAAFYNVEPEEIERQATEEEQQSEAEEEQRETADLLPHVPDSEDLRIRRTFELPNLSSELAMAIQKRGGVREEVLENSDCESVDFE</sequence>
<comment type="caution">
    <text evidence="2">The sequence shown here is derived from an EMBL/GenBank/DDBJ whole genome shotgun (WGS) entry which is preliminary data.</text>
</comment>